<evidence type="ECO:0000256" key="1">
    <source>
        <dbReference type="SAM" id="MobiDB-lite"/>
    </source>
</evidence>
<dbReference type="Proteomes" id="UP000217790">
    <property type="component" value="Unassembled WGS sequence"/>
</dbReference>
<organism evidence="2 3">
    <name type="scientific">Armillaria gallica</name>
    <name type="common">Bulbous honey fungus</name>
    <name type="synonym">Armillaria bulbosa</name>
    <dbReference type="NCBI Taxonomy" id="47427"/>
    <lineage>
        <taxon>Eukaryota</taxon>
        <taxon>Fungi</taxon>
        <taxon>Dikarya</taxon>
        <taxon>Basidiomycota</taxon>
        <taxon>Agaricomycotina</taxon>
        <taxon>Agaricomycetes</taxon>
        <taxon>Agaricomycetidae</taxon>
        <taxon>Agaricales</taxon>
        <taxon>Marasmiineae</taxon>
        <taxon>Physalacriaceae</taxon>
        <taxon>Armillaria</taxon>
    </lineage>
</organism>
<sequence length="74" mass="8203">MKPQVTSKFPRTTKLVVGPGSDLRTYPSDPSTKSTESDLAYRPFSKVSLRIADLPALDYFGDGSFTSWILQVAY</sequence>
<feature type="compositionally biased region" description="Polar residues" evidence="1">
    <location>
        <begin position="1"/>
        <end position="10"/>
    </location>
</feature>
<protein>
    <submittedName>
        <fullName evidence="2">Uncharacterized protein</fullName>
    </submittedName>
</protein>
<accession>A0A2H3EY10</accession>
<evidence type="ECO:0000313" key="2">
    <source>
        <dbReference type="EMBL" id="PBL04234.1"/>
    </source>
</evidence>
<feature type="region of interest" description="Disordered" evidence="1">
    <location>
        <begin position="1"/>
        <end position="37"/>
    </location>
</feature>
<name>A0A2H3EY10_ARMGA</name>
<dbReference type="OrthoDB" id="10250730at2759"/>
<keyword evidence="3" id="KW-1185">Reference proteome</keyword>
<dbReference type="EMBL" id="KZ293644">
    <property type="protein sequence ID" value="PBL04234.1"/>
    <property type="molecule type" value="Genomic_DNA"/>
</dbReference>
<dbReference type="InParanoid" id="A0A2H3EY10"/>
<proteinExistence type="predicted"/>
<gene>
    <name evidence="2" type="ORF">ARMGADRAFT_912471</name>
</gene>
<dbReference type="AlphaFoldDB" id="A0A2H3EY10"/>
<dbReference type="STRING" id="47427.A0A2H3EY10"/>
<reference evidence="3" key="1">
    <citation type="journal article" date="2017" name="Nat. Ecol. Evol.">
        <title>Genome expansion and lineage-specific genetic innovations in the forest pathogenic fungi Armillaria.</title>
        <authorList>
            <person name="Sipos G."/>
            <person name="Prasanna A.N."/>
            <person name="Walter M.C."/>
            <person name="O'Connor E."/>
            <person name="Balint B."/>
            <person name="Krizsan K."/>
            <person name="Kiss B."/>
            <person name="Hess J."/>
            <person name="Varga T."/>
            <person name="Slot J."/>
            <person name="Riley R."/>
            <person name="Boka B."/>
            <person name="Rigling D."/>
            <person name="Barry K."/>
            <person name="Lee J."/>
            <person name="Mihaltcheva S."/>
            <person name="LaButti K."/>
            <person name="Lipzen A."/>
            <person name="Waldron R."/>
            <person name="Moloney N.M."/>
            <person name="Sperisen C."/>
            <person name="Kredics L."/>
            <person name="Vagvoelgyi C."/>
            <person name="Patrignani A."/>
            <person name="Fitzpatrick D."/>
            <person name="Nagy I."/>
            <person name="Doyle S."/>
            <person name="Anderson J.B."/>
            <person name="Grigoriev I.V."/>
            <person name="Gueldener U."/>
            <person name="Muensterkoetter M."/>
            <person name="Nagy L.G."/>
        </authorList>
    </citation>
    <scope>NUCLEOTIDE SEQUENCE [LARGE SCALE GENOMIC DNA]</scope>
    <source>
        <strain evidence="3">Ar21-2</strain>
    </source>
</reference>
<evidence type="ECO:0000313" key="3">
    <source>
        <dbReference type="Proteomes" id="UP000217790"/>
    </source>
</evidence>